<feature type="compositionally biased region" description="Low complexity" evidence="1">
    <location>
        <begin position="36"/>
        <end position="46"/>
    </location>
</feature>
<dbReference type="OrthoDB" id="10068367at2759"/>
<comment type="caution">
    <text evidence="2">The sequence shown here is derived from an EMBL/GenBank/DDBJ whole genome shotgun (WGS) entry which is preliminary data.</text>
</comment>
<feature type="compositionally biased region" description="Polar residues" evidence="1">
    <location>
        <begin position="47"/>
        <end position="74"/>
    </location>
</feature>
<evidence type="ECO:0000256" key="1">
    <source>
        <dbReference type="SAM" id="MobiDB-lite"/>
    </source>
</evidence>
<name>A0A811UUV5_CERCA</name>
<organism evidence="2 3">
    <name type="scientific">Ceratitis capitata</name>
    <name type="common">Mediterranean fruit fly</name>
    <name type="synonym">Tephritis capitata</name>
    <dbReference type="NCBI Taxonomy" id="7213"/>
    <lineage>
        <taxon>Eukaryota</taxon>
        <taxon>Metazoa</taxon>
        <taxon>Ecdysozoa</taxon>
        <taxon>Arthropoda</taxon>
        <taxon>Hexapoda</taxon>
        <taxon>Insecta</taxon>
        <taxon>Pterygota</taxon>
        <taxon>Neoptera</taxon>
        <taxon>Endopterygota</taxon>
        <taxon>Diptera</taxon>
        <taxon>Brachycera</taxon>
        <taxon>Muscomorpha</taxon>
        <taxon>Tephritoidea</taxon>
        <taxon>Tephritidae</taxon>
        <taxon>Ceratitis</taxon>
        <taxon>Ceratitis</taxon>
    </lineage>
</organism>
<dbReference type="Proteomes" id="UP000606786">
    <property type="component" value="Unassembled WGS sequence"/>
</dbReference>
<dbReference type="AlphaFoldDB" id="A0A811UUV5"/>
<evidence type="ECO:0000313" key="3">
    <source>
        <dbReference type="Proteomes" id="UP000606786"/>
    </source>
</evidence>
<keyword evidence="3" id="KW-1185">Reference proteome</keyword>
<feature type="region of interest" description="Disordered" evidence="1">
    <location>
        <begin position="36"/>
        <end position="84"/>
    </location>
</feature>
<evidence type="ECO:0000313" key="2">
    <source>
        <dbReference type="EMBL" id="CAD7002740.1"/>
    </source>
</evidence>
<accession>A0A811UUV5</accession>
<proteinExistence type="predicted"/>
<dbReference type="EMBL" id="CAJHJT010000034">
    <property type="protein sequence ID" value="CAD7002740.1"/>
    <property type="molecule type" value="Genomic_DNA"/>
</dbReference>
<sequence length="199" mass="20164">MHALMSSRTHVICWICSAIGPQVSYSNANTTTVVTTHNNSSNNNSSPQASLKATTSGATANDNGSSIASTNDVATKQPIPVTTTTNPTETIEARMVSMEVTGGGIGTVPTSRELLCAVIGGGGGGGVVANEVACGEISGNPKTPTASAGVTAETSFYTNVIGNCNGRKNNGNPSNDNNATTTTTTIIIITTIAMSIQKR</sequence>
<gene>
    <name evidence="2" type="ORF">CCAP1982_LOCUS11214</name>
</gene>
<protein>
    <submittedName>
        <fullName evidence="2">(Mediterranean fruit fly) hypothetical protein</fullName>
    </submittedName>
</protein>
<reference evidence="2" key="1">
    <citation type="submission" date="2020-11" db="EMBL/GenBank/DDBJ databases">
        <authorList>
            <person name="Whitehead M."/>
        </authorList>
    </citation>
    <scope>NUCLEOTIDE SEQUENCE</scope>
    <source>
        <strain evidence="2">EGII</strain>
    </source>
</reference>